<keyword evidence="2" id="KW-1185">Reference proteome</keyword>
<organism evidence="1 2">
    <name type="scientific">Toxocara canis</name>
    <name type="common">Canine roundworm</name>
    <dbReference type="NCBI Taxonomy" id="6265"/>
    <lineage>
        <taxon>Eukaryota</taxon>
        <taxon>Metazoa</taxon>
        <taxon>Ecdysozoa</taxon>
        <taxon>Nematoda</taxon>
        <taxon>Chromadorea</taxon>
        <taxon>Rhabditida</taxon>
        <taxon>Spirurina</taxon>
        <taxon>Ascaridomorpha</taxon>
        <taxon>Ascaridoidea</taxon>
        <taxon>Toxocaridae</taxon>
        <taxon>Toxocara</taxon>
    </lineage>
</organism>
<gene>
    <name evidence="1" type="ORF">Tcan_01848</name>
</gene>
<protein>
    <submittedName>
        <fullName evidence="1">Uncharacterized protein</fullName>
    </submittedName>
</protein>
<dbReference type="Proteomes" id="UP000031036">
    <property type="component" value="Unassembled WGS sequence"/>
</dbReference>
<evidence type="ECO:0000313" key="2">
    <source>
        <dbReference type="Proteomes" id="UP000031036"/>
    </source>
</evidence>
<evidence type="ECO:0000313" key="1">
    <source>
        <dbReference type="EMBL" id="KHN86851.1"/>
    </source>
</evidence>
<name>A0A0B2VTJ1_TOXCA</name>
<dbReference type="AlphaFoldDB" id="A0A0B2VTJ1"/>
<sequence length="64" mass="7719">MYDRSVGQETYRECYCMGNEWETGNVGLLYLDTYKLIFRGSVRTFDESFSERSQPSQQYRQERI</sequence>
<accession>A0A0B2VTJ1</accession>
<comment type="caution">
    <text evidence="1">The sequence shown here is derived from an EMBL/GenBank/DDBJ whole genome shotgun (WGS) entry which is preliminary data.</text>
</comment>
<dbReference type="EMBL" id="JPKZ01000517">
    <property type="protein sequence ID" value="KHN86851.1"/>
    <property type="molecule type" value="Genomic_DNA"/>
</dbReference>
<reference evidence="1 2" key="1">
    <citation type="submission" date="2014-11" db="EMBL/GenBank/DDBJ databases">
        <title>Genetic blueprint of the zoonotic pathogen Toxocara canis.</title>
        <authorList>
            <person name="Zhu X.-Q."/>
            <person name="Korhonen P.K."/>
            <person name="Cai H."/>
            <person name="Young N.D."/>
            <person name="Nejsum P."/>
            <person name="von Samson-Himmelstjerna G."/>
            <person name="Boag P.R."/>
            <person name="Tan P."/>
            <person name="Li Q."/>
            <person name="Min J."/>
            <person name="Yang Y."/>
            <person name="Wang X."/>
            <person name="Fang X."/>
            <person name="Hall R.S."/>
            <person name="Hofmann A."/>
            <person name="Sternberg P.W."/>
            <person name="Jex A.R."/>
            <person name="Gasser R.B."/>
        </authorList>
    </citation>
    <scope>NUCLEOTIDE SEQUENCE [LARGE SCALE GENOMIC DNA]</scope>
    <source>
        <strain evidence="1">PN_DK_2014</strain>
    </source>
</reference>
<proteinExistence type="predicted"/>